<feature type="domain" description="Transposase IS204/IS1001/IS1096/IS1165 DDE" evidence="1">
    <location>
        <begin position="165"/>
        <end position="420"/>
    </location>
</feature>
<gene>
    <name evidence="2" type="ORF">KV203_16540</name>
</gene>
<proteinExistence type="predicted"/>
<name>A0ABX8SAC3_9ACTN</name>
<dbReference type="NCBIfam" id="NF033550">
    <property type="entry name" value="transpos_ISL3"/>
    <property type="match status" value="1"/>
</dbReference>
<dbReference type="Proteomes" id="UP000887023">
    <property type="component" value="Chromosome"/>
</dbReference>
<keyword evidence="3" id="KW-1185">Reference proteome</keyword>
<dbReference type="Pfam" id="PF01610">
    <property type="entry name" value="DDE_Tnp_ISL3"/>
    <property type="match status" value="1"/>
</dbReference>
<dbReference type="RefSeq" id="WP_066473944.1">
    <property type="nucleotide sequence ID" value="NZ_CP079105.1"/>
</dbReference>
<dbReference type="EMBL" id="CP079105">
    <property type="protein sequence ID" value="QXQ13425.1"/>
    <property type="molecule type" value="Genomic_DNA"/>
</dbReference>
<sequence length="436" mass="49342">MLDATTFARPDLDTFIGLDELGLEVTGQRVEPDRAVLACRVAEPDRWCRRCGCEGRSRDTVVRRLAHEPLGWRPTTLLVTIRRYRCTGCGHVWRQNTEIAAEPRAGLTRRALRWALEGLVCQHLTIARIAEGLAVSWNTANTAVLAEGKRVLISDPHRWDGVTVIGVDEHVWRHTRKGDKYVTVIIDLTPIRDRTGPARLLDMVEDRSKQAFKTWLAERPPSWRDAVEVVAMDGFTGFKTAAAEELPAATAVMDPFHVARLAGDALDRCRRRVQLDLHGHRGRAGDPLYRARRTLHTGADLLTDRQRERLEQLFADDAHAQVEATWEIYQRMVAAYREPDRRRGRELMTELINSVSDGVPKALTEIRTLARTLTRRADDILAYFDRPGTSNGPTEAINGRLEHLRGSALGFRNLTNYIARSLLETGGFRPRLHPRL</sequence>
<dbReference type="PANTHER" id="PTHR33498:SF1">
    <property type="entry name" value="TRANSPOSASE FOR INSERTION SEQUENCE ELEMENT IS1557"/>
    <property type="match status" value="1"/>
</dbReference>
<reference evidence="2" key="1">
    <citation type="submission" date="2021-07" db="EMBL/GenBank/DDBJ databases">
        <title>Candidatus Kaistella beijingensis sp. nov. isolated from a municipal wastewater treatment plant is involved in sludge foaming.</title>
        <authorList>
            <person name="Song Y."/>
            <person name="Liu S.-J."/>
        </authorList>
    </citation>
    <scope>NUCLEOTIDE SEQUENCE</scope>
    <source>
        <strain evidence="2">DSM 43998</strain>
    </source>
</reference>
<dbReference type="PANTHER" id="PTHR33498">
    <property type="entry name" value="TRANSPOSASE FOR INSERTION SEQUENCE ELEMENT IS1557"/>
    <property type="match status" value="1"/>
</dbReference>
<dbReference type="InterPro" id="IPR002560">
    <property type="entry name" value="Transposase_DDE"/>
</dbReference>
<accession>A0ABX8SAC3</accession>
<protein>
    <submittedName>
        <fullName evidence="2">ISL3 family transposase</fullName>
    </submittedName>
</protein>
<organism evidence="2 3">
    <name type="scientific">Skermania pinensis</name>
    <dbReference type="NCBI Taxonomy" id="39122"/>
    <lineage>
        <taxon>Bacteria</taxon>
        <taxon>Bacillati</taxon>
        <taxon>Actinomycetota</taxon>
        <taxon>Actinomycetes</taxon>
        <taxon>Mycobacteriales</taxon>
        <taxon>Gordoniaceae</taxon>
        <taxon>Skermania</taxon>
    </lineage>
</organism>
<evidence type="ECO:0000259" key="1">
    <source>
        <dbReference type="Pfam" id="PF01610"/>
    </source>
</evidence>
<dbReference type="InterPro" id="IPR047951">
    <property type="entry name" value="Transpos_ISL3"/>
</dbReference>
<evidence type="ECO:0000313" key="2">
    <source>
        <dbReference type="EMBL" id="QXQ13425.1"/>
    </source>
</evidence>
<evidence type="ECO:0000313" key="3">
    <source>
        <dbReference type="Proteomes" id="UP000887023"/>
    </source>
</evidence>